<feature type="domain" description="GED" evidence="3">
    <location>
        <begin position="619"/>
        <end position="710"/>
    </location>
</feature>
<dbReference type="Gene3D" id="3.40.50.300">
    <property type="entry name" value="P-loop containing nucleotide triphosphate hydrolases"/>
    <property type="match status" value="1"/>
</dbReference>
<dbReference type="PRINTS" id="PR00195">
    <property type="entry name" value="DYNAMIN"/>
</dbReference>
<dbReference type="EMBL" id="NKHU02000245">
    <property type="protein sequence ID" value="RHZ46613.1"/>
    <property type="molecule type" value="Genomic_DNA"/>
</dbReference>
<dbReference type="AlphaFoldDB" id="A0A397GCC8"/>
<dbReference type="Gene3D" id="1.20.120.1240">
    <property type="entry name" value="Dynamin, middle domain"/>
    <property type="match status" value="1"/>
</dbReference>
<dbReference type="Proteomes" id="UP000215305">
    <property type="component" value="Unassembled WGS sequence"/>
</dbReference>
<evidence type="ECO:0000256" key="2">
    <source>
        <dbReference type="ARBA" id="ARBA00023134"/>
    </source>
</evidence>
<keyword evidence="2" id="KW-0342">GTP-binding</keyword>
<name>A0A397GCC8_ASPTH</name>
<gene>
    <name evidence="4" type="ORF">CDV56_104663</name>
</gene>
<dbReference type="GO" id="GO:0016559">
    <property type="term" value="P:peroxisome fission"/>
    <property type="evidence" value="ECO:0007669"/>
    <property type="project" value="TreeGrafter"/>
</dbReference>
<dbReference type="STRING" id="41047.A0A397GCC8"/>
<evidence type="ECO:0000313" key="4">
    <source>
        <dbReference type="EMBL" id="RHZ46613.1"/>
    </source>
</evidence>
<dbReference type="GO" id="GO:0005525">
    <property type="term" value="F:GTP binding"/>
    <property type="evidence" value="ECO:0007669"/>
    <property type="project" value="InterPro"/>
</dbReference>
<evidence type="ECO:0000259" key="3">
    <source>
        <dbReference type="PROSITE" id="PS51388"/>
    </source>
</evidence>
<dbReference type="GO" id="GO:0000266">
    <property type="term" value="P:mitochondrial fission"/>
    <property type="evidence" value="ECO:0007669"/>
    <property type="project" value="TreeGrafter"/>
</dbReference>
<dbReference type="Pfam" id="PF00350">
    <property type="entry name" value="Dynamin_N"/>
    <property type="match status" value="1"/>
</dbReference>
<proteinExistence type="predicted"/>
<reference evidence="4" key="1">
    <citation type="submission" date="2018-08" db="EMBL/GenBank/DDBJ databases">
        <title>Draft genome sequence of azole-resistant Aspergillus thermomutatus (Neosartorya pseudofischeri) strain HMR AF 39, isolated from a human nasal aspirate.</title>
        <authorList>
            <person name="Parent-Michaud M."/>
            <person name="Dufresne P.J."/>
            <person name="Fournier E."/>
            <person name="Martineau C."/>
            <person name="Moreira S."/>
            <person name="Perkins V."/>
            <person name="De Repentigny L."/>
            <person name="Dufresne S.F."/>
        </authorList>
    </citation>
    <scope>NUCLEOTIDE SEQUENCE [LARGE SCALE GENOMIC DNA]</scope>
    <source>
        <strain evidence="4">HMR AF 39</strain>
    </source>
</reference>
<dbReference type="PANTHER" id="PTHR11566:SF146">
    <property type="entry name" value="FAMILY GTPASE, PUTATIVE (AFU_ORTHOLOGUE AFUA_4G14300)-RELATED"/>
    <property type="match status" value="1"/>
</dbReference>
<dbReference type="OrthoDB" id="415706at2759"/>
<dbReference type="GO" id="GO:0006897">
    <property type="term" value="P:endocytosis"/>
    <property type="evidence" value="ECO:0007669"/>
    <property type="project" value="TreeGrafter"/>
</dbReference>
<dbReference type="InterPro" id="IPR027417">
    <property type="entry name" value="P-loop_NTPase"/>
</dbReference>
<dbReference type="InterPro" id="IPR045063">
    <property type="entry name" value="Dynamin_N"/>
</dbReference>
<dbReference type="InterPro" id="IPR000375">
    <property type="entry name" value="Dynamin_stalk"/>
</dbReference>
<evidence type="ECO:0000313" key="5">
    <source>
        <dbReference type="Proteomes" id="UP000215305"/>
    </source>
</evidence>
<dbReference type="GeneID" id="38126637"/>
<evidence type="ECO:0000256" key="1">
    <source>
        <dbReference type="ARBA" id="ARBA00022741"/>
    </source>
</evidence>
<dbReference type="PROSITE" id="PS51388">
    <property type="entry name" value="GED"/>
    <property type="match status" value="1"/>
</dbReference>
<keyword evidence="1" id="KW-0547">Nucleotide-binding</keyword>
<accession>A0A397GCC8</accession>
<dbReference type="GO" id="GO:0005739">
    <property type="term" value="C:mitochondrion"/>
    <property type="evidence" value="ECO:0007669"/>
    <property type="project" value="TreeGrafter"/>
</dbReference>
<dbReference type="RefSeq" id="XP_026611224.1">
    <property type="nucleotide sequence ID" value="XM_026758282.1"/>
</dbReference>
<dbReference type="GO" id="GO:0016020">
    <property type="term" value="C:membrane"/>
    <property type="evidence" value="ECO:0007669"/>
    <property type="project" value="TreeGrafter"/>
</dbReference>
<protein>
    <recommendedName>
        <fullName evidence="3">GED domain-containing protein</fullName>
    </recommendedName>
</protein>
<sequence>MGKRVRHFVGVESSEQLAFIDELQELGLSSTINLPELVVVGDQSTGKSSVLQAITEVSFPVKDTMCTRFPIQISFRQTSASNKYPVKATIAPGRLSENDEALLIRIQDFTIEKEELTSEVMEEIIGEATECIFGERKPGKQLSLSDATLRIERSGPDEMHWTIVDLPGLIRKGQKSKKQDRVAEEEPHAQPNAAVAWELARSYLANERNIVLVVIDNVDVERHKTFELIEDVPGLESRCIGVLTKCDRKQEGSDDWMVKLLQNDLPTVPHLDHGWFGLRNRIPTETHITDAERDERETIEFAQKAWEGVAKDRTGIRSLMKYVDKERRSQIQSGLPHIIAEIRQKLQDCESDLNRMGETRDSPKAQRYFVFQFCNEMQKMANATLRGQYQDVPSEDPRIMLRYRVQRRLDQFYKEMVSPDNMPILFSSYQDDLKILSSMNPEEWEEKVMNAPGIYSEIYKEAKISEGRSLPGSIHPDVEEKMFRKLSTHWEGIARSFVEDVKDLAKNCHEVLLRIAIPNSKVRLEVSRIVGKTLEEWNQDADTALRELIEDNQARPLVTRDPTLISETIAADKQRGEILLGKKTTMAQSVDHATNRESVGAPSDYGPQSRFISTLLSQVLFVRARLESYYKIALYRFIDNVAMQVVERHVLGPKCPMLIVSVKTFANLDDGELNTVAGEDETDIRMRARLEKTRSQYVQALEKWERLRVL</sequence>
<dbReference type="PANTHER" id="PTHR11566">
    <property type="entry name" value="DYNAMIN"/>
    <property type="match status" value="1"/>
</dbReference>
<dbReference type="GO" id="GO:0008017">
    <property type="term" value="F:microtubule binding"/>
    <property type="evidence" value="ECO:0007669"/>
    <property type="project" value="TreeGrafter"/>
</dbReference>
<dbReference type="FunFam" id="3.40.50.300:FF:002996">
    <property type="entry name" value="Dynamin family GTPase, putative"/>
    <property type="match status" value="1"/>
</dbReference>
<dbReference type="InterPro" id="IPR020850">
    <property type="entry name" value="GED_dom"/>
</dbReference>
<dbReference type="InterPro" id="IPR001401">
    <property type="entry name" value="Dynamin_GTPase"/>
</dbReference>
<dbReference type="InterPro" id="IPR022812">
    <property type="entry name" value="Dynamin"/>
</dbReference>
<dbReference type="VEuPathDB" id="FungiDB:CDV56_104663"/>
<dbReference type="SMART" id="SM00053">
    <property type="entry name" value="DYNc"/>
    <property type="match status" value="1"/>
</dbReference>
<keyword evidence="5" id="KW-1185">Reference proteome</keyword>
<comment type="caution">
    <text evidence="4">The sequence shown here is derived from an EMBL/GenBank/DDBJ whole genome shotgun (WGS) entry which is preliminary data.</text>
</comment>
<dbReference type="SUPFAM" id="SSF52540">
    <property type="entry name" value="P-loop containing nucleoside triphosphate hydrolases"/>
    <property type="match status" value="1"/>
</dbReference>
<organism evidence="4 5">
    <name type="scientific">Aspergillus thermomutatus</name>
    <name type="common">Neosartorya pseudofischeri</name>
    <dbReference type="NCBI Taxonomy" id="41047"/>
    <lineage>
        <taxon>Eukaryota</taxon>
        <taxon>Fungi</taxon>
        <taxon>Dikarya</taxon>
        <taxon>Ascomycota</taxon>
        <taxon>Pezizomycotina</taxon>
        <taxon>Eurotiomycetes</taxon>
        <taxon>Eurotiomycetidae</taxon>
        <taxon>Eurotiales</taxon>
        <taxon>Aspergillaceae</taxon>
        <taxon>Aspergillus</taxon>
        <taxon>Aspergillus subgen. Fumigati</taxon>
    </lineage>
</organism>
<dbReference type="GO" id="GO:0048312">
    <property type="term" value="P:intracellular distribution of mitochondria"/>
    <property type="evidence" value="ECO:0007669"/>
    <property type="project" value="TreeGrafter"/>
</dbReference>
<dbReference type="GO" id="GO:0005874">
    <property type="term" value="C:microtubule"/>
    <property type="evidence" value="ECO:0007669"/>
    <property type="project" value="TreeGrafter"/>
</dbReference>
<dbReference type="Pfam" id="PF01031">
    <property type="entry name" value="Dynamin_M"/>
    <property type="match status" value="1"/>
</dbReference>
<dbReference type="CDD" id="cd08771">
    <property type="entry name" value="DLP_1"/>
    <property type="match status" value="1"/>
</dbReference>
<dbReference type="GO" id="GO:0003924">
    <property type="term" value="F:GTPase activity"/>
    <property type="evidence" value="ECO:0007669"/>
    <property type="project" value="InterPro"/>
</dbReference>